<dbReference type="PANTHER" id="PTHR34487:SF1">
    <property type="entry name" value="ACYL-ACP THIOESTERASE"/>
    <property type="match status" value="1"/>
</dbReference>
<dbReference type="EMBL" id="KB096457">
    <property type="protein sequence ID" value="ESO04597.1"/>
    <property type="molecule type" value="Genomic_DNA"/>
</dbReference>
<sequence length="317" mass="36876">MEFESLPEQVRKRVKVFDDGATIKIPLPLIGFQNMFDPGPGGVYLLANYFTLATFISTKTPSFMQKYLANTGTYDVYAVQTILIIKPHFYTVIRPYECWEELESHIDLVSFYRSTIVTSQTIRVKKTQQIVSQVLAKLITIDSTTKKSHHIPEMFCERFSKYHKKPHPTFKDIKNFIEINRNMSKEALKSLFLESDSFREVFKVDLTASETDQDWNYHLSNSVYIRICGDTLKQAISKNKTFNRTFGLHKDSMKIPRVNNSYLKECKAGDELRILCILHISNPQKVEFRIFKMANVKEDVRIVYVGEMQIDIHTSKL</sequence>
<dbReference type="PANTHER" id="PTHR34487">
    <property type="entry name" value="ACYL-ACP THIOESTERASE"/>
    <property type="match status" value="1"/>
</dbReference>
<reference evidence="1 3" key="2">
    <citation type="journal article" date="2013" name="Nature">
        <title>Insights into bilaterian evolution from three spiralian genomes.</title>
        <authorList>
            <person name="Simakov O."/>
            <person name="Marletaz F."/>
            <person name="Cho S.J."/>
            <person name="Edsinger-Gonzales E."/>
            <person name="Havlak P."/>
            <person name="Hellsten U."/>
            <person name="Kuo D.H."/>
            <person name="Larsson T."/>
            <person name="Lv J."/>
            <person name="Arendt D."/>
            <person name="Savage R."/>
            <person name="Osoegawa K."/>
            <person name="de Jong P."/>
            <person name="Grimwood J."/>
            <person name="Chapman J.A."/>
            <person name="Shapiro H."/>
            <person name="Aerts A."/>
            <person name="Otillar R.P."/>
            <person name="Terry A.Y."/>
            <person name="Boore J.L."/>
            <person name="Grigoriev I.V."/>
            <person name="Lindberg D.R."/>
            <person name="Seaver E.C."/>
            <person name="Weisblat D.A."/>
            <person name="Putnam N.H."/>
            <person name="Rokhsar D.S."/>
        </authorList>
    </citation>
    <scope>NUCLEOTIDE SEQUENCE</scope>
</reference>
<dbReference type="HOGENOM" id="CLU_877930_0_0_1"/>
<gene>
    <name evidence="2" type="primary">20212006</name>
    <name evidence="1" type="ORF">HELRODRAFT_191643</name>
</gene>
<evidence type="ECO:0000313" key="2">
    <source>
        <dbReference type="EnsemblMetazoa" id="HelroP191643"/>
    </source>
</evidence>
<evidence type="ECO:0000313" key="1">
    <source>
        <dbReference type="EMBL" id="ESO04597.1"/>
    </source>
</evidence>
<dbReference type="Proteomes" id="UP000015101">
    <property type="component" value="Unassembled WGS sequence"/>
</dbReference>
<reference evidence="2" key="3">
    <citation type="submission" date="2015-06" db="UniProtKB">
        <authorList>
            <consortium name="EnsemblMetazoa"/>
        </authorList>
    </citation>
    <scope>IDENTIFICATION</scope>
</reference>
<proteinExistence type="predicted"/>
<dbReference type="Gene3D" id="3.10.129.10">
    <property type="entry name" value="Hotdog Thioesterase"/>
    <property type="match status" value="1"/>
</dbReference>
<dbReference type="AlphaFoldDB" id="T1FT59"/>
<protein>
    <submittedName>
        <fullName evidence="1 2">Uncharacterized protein</fullName>
    </submittedName>
</protein>
<dbReference type="GeneID" id="20212006"/>
<keyword evidence="3" id="KW-1185">Reference proteome</keyword>
<name>T1FT59_HELRO</name>
<dbReference type="InParanoid" id="T1FT59"/>
<dbReference type="RefSeq" id="XP_009017176.1">
    <property type="nucleotide sequence ID" value="XM_009018928.1"/>
</dbReference>
<reference evidence="3" key="1">
    <citation type="submission" date="2012-12" db="EMBL/GenBank/DDBJ databases">
        <authorList>
            <person name="Hellsten U."/>
            <person name="Grimwood J."/>
            <person name="Chapman J.A."/>
            <person name="Shapiro H."/>
            <person name="Aerts A."/>
            <person name="Otillar R.P."/>
            <person name="Terry A.Y."/>
            <person name="Boore J.L."/>
            <person name="Simakov O."/>
            <person name="Marletaz F."/>
            <person name="Cho S.-J."/>
            <person name="Edsinger-Gonzales E."/>
            <person name="Havlak P."/>
            <person name="Kuo D.-H."/>
            <person name="Larsson T."/>
            <person name="Lv J."/>
            <person name="Arendt D."/>
            <person name="Savage R."/>
            <person name="Osoegawa K."/>
            <person name="de Jong P."/>
            <person name="Lindberg D.R."/>
            <person name="Seaver E.C."/>
            <person name="Weisblat D.A."/>
            <person name="Putnam N.H."/>
            <person name="Grigoriev I.V."/>
            <person name="Rokhsar D.S."/>
        </authorList>
    </citation>
    <scope>NUCLEOTIDE SEQUENCE</scope>
</reference>
<organism evidence="2 3">
    <name type="scientific">Helobdella robusta</name>
    <name type="common">Californian leech</name>
    <dbReference type="NCBI Taxonomy" id="6412"/>
    <lineage>
        <taxon>Eukaryota</taxon>
        <taxon>Metazoa</taxon>
        <taxon>Spiralia</taxon>
        <taxon>Lophotrochozoa</taxon>
        <taxon>Annelida</taxon>
        <taxon>Clitellata</taxon>
        <taxon>Hirudinea</taxon>
        <taxon>Rhynchobdellida</taxon>
        <taxon>Glossiphoniidae</taxon>
        <taxon>Helobdella</taxon>
    </lineage>
</organism>
<dbReference type="EMBL" id="AMQM01004137">
    <property type="status" value="NOT_ANNOTATED_CDS"/>
    <property type="molecule type" value="Genomic_DNA"/>
</dbReference>
<dbReference type="CTD" id="20212006"/>
<dbReference type="SUPFAM" id="SSF54637">
    <property type="entry name" value="Thioesterase/thiol ester dehydrase-isomerase"/>
    <property type="match status" value="2"/>
</dbReference>
<evidence type="ECO:0000313" key="3">
    <source>
        <dbReference type="Proteomes" id="UP000015101"/>
    </source>
</evidence>
<accession>T1FT59</accession>
<dbReference type="EnsemblMetazoa" id="HelroT191643">
    <property type="protein sequence ID" value="HelroP191643"/>
    <property type="gene ID" value="HelroG191643"/>
</dbReference>
<dbReference type="InterPro" id="IPR029069">
    <property type="entry name" value="HotDog_dom_sf"/>
</dbReference>
<dbReference type="KEGG" id="hro:HELRODRAFT_191643"/>